<evidence type="ECO:0000313" key="2">
    <source>
        <dbReference type="EMBL" id="OGY99309.1"/>
    </source>
</evidence>
<protein>
    <recommendedName>
        <fullName evidence="1">ISXO2-like transposase domain-containing protein</fullName>
    </recommendedName>
</protein>
<proteinExistence type="predicted"/>
<gene>
    <name evidence="2" type="ORF">A2945_05075</name>
</gene>
<evidence type="ECO:0000259" key="1">
    <source>
        <dbReference type="SMART" id="SM01126"/>
    </source>
</evidence>
<dbReference type="InterPro" id="IPR024445">
    <property type="entry name" value="Tnp_ISXO2-like"/>
</dbReference>
<comment type="caution">
    <text evidence="2">The sequence shown here is derived from an EMBL/GenBank/DDBJ whole genome shotgun (WGS) entry which is preliminary data.</text>
</comment>
<dbReference type="Pfam" id="PF12760">
    <property type="entry name" value="Zn_ribbon_IS1595"/>
    <property type="match status" value="1"/>
</dbReference>
<organism evidence="2 3">
    <name type="scientific">Candidatus Liptonbacteria bacterium RIFCSPLOWO2_01_FULL_52_25</name>
    <dbReference type="NCBI Taxonomy" id="1798650"/>
    <lineage>
        <taxon>Bacteria</taxon>
        <taxon>Candidatus Liptoniibacteriota</taxon>
    </lineage>
</organism>
<dbReference type="EMBL" id="MHLA01000017">
    <property type="protein sequence ID" value="OGY99309.1"/>
    <property type="molecule type" value="Genomic_DNA"/>
</dbReference>
<dbReference type="NCBIfam" id="NF033547">
    <property type="entry name" value="transpos_IS1595"/>
    <property type="match status" value="1"/>
</dbReference>
<accession>A0A1G2CEZ8</accession>
<dbReference type="SMART" id="SM01126">
    <property type="entry name" value="DDE_Tnp_IS1595"/>
    <property type="match status" value="1"/>
</dbReference>
<dbReference type="InterPro" id="IPR024442">
    <property type="entry name" value="Transposase_Zn_ribbon"/>
</dbReference>
<evidence type="ECO:0000313" key="3">
    <source>
        <dbReference type="Proteomes" id="UP000178880"/>
    </source>
</evidence>
<feature type="domain" description="ISXO2-like transposase" evidence="1">
    <location>
        <begin position="129"/>
        <end position="272"/>
    </location>
</feature>
<name>A0A1G2CEZ8_9BACT</name>
<sequence>MAREYPETMQEFAEWFSTEARCREYLASVRWGASFAYPRCGNMAAWDIRRNALKCARCHREISVTAGTVFHGAHIRLRLWFQALWCVVSQKQGVSALGLARALGITRYETAWKLLKKIRGAMVRPHRERLNGLVEVDEVFLGGVRPRIGGRSPLQKVLVLIAAEDTGRGIGRIRIQVITDASLASLDGAMRKMVEPGSTVRTDGWRGYQGVARNGYRHVTIKREPSNPGYDPTPLVHRIASLLKRWLLGTHQGGVQHAHIQLYLDEFVFRFNRRTSRSRGKLFYRLIQHMTYDSNTKVG</sequence>
<dbReference type="Pfam" id="PF12762">
    <property type="entry name" value="DDE_Tnp_IS1595"/>
    <property type="match status" value="1"/>
</dbReference>
<reference evidence="2 3" key="1">
    <citation type="journal article" date="2016" name="Nat. Commun.">
        <title>Thousands of microbial genomes shed light on interconnected biogeochemical processes in an aquifer system.</title>
        <authorList>
            <person name="Anantharaman K."/>
            <person name="Brown C.T."/>
            <person name="Hug L.A."/>
            <person name="Sharon I."/>
            <person name="Castelle C.J."/>
            <person name="Probst A.J."/>
            <person name="Thomas B.C."/>
            <person name="Singh A."/>
            <person name="Wilkins M.J."/>
            <person name="Karaoz U."/>
            <person name="Brodie E.L."/>
            <person name="Williams K.H."/>
            <person name="Hubbard S.S."/>
            <person name="Banfield J.F."/>
        </authorList>
    </citation>
    <scope>NUCLEOTIDE SEQUENCE [LARGE SCALE GENOMIC DNA]</scope>
</reference>
<dbReference type="STRING" id="1798650.A2945_05075"/>
<dbReference type="AlphaFoldDB" id="A0A1G2CEZ8"/>
<dbReference type="Proteomes" id="UP000178880">
    <property type="component" value="Unassembled WGS sequence"/>
</dbReference>